<dbReference type="EnsemblBacteria" id="ACB06869">
    <property type="protein sequence ID" value="ACB06869"/>
    <property type="gene ID" value="Kcr_0109"/>
</dbReference>
<dbReference type="Proteomes" id="UP000001686">
    <property type="component" value="Chromosome"/>
</dbReference>
<organism evidence="1 2">
    <name type="scientific">Korarchaeum cryptofilum (strain OPF8)</name>
    <dbReference type="NCBI Taxonomy" id="374847"/>
    <lineage>
        <taxon>Archaea</taxon>
        <taxon>Thermoproteota</taxon>
        <taxon>Candidatus Korarchaeia</taxon>
        <taxon>Candidatus Korarchaeales</taxon>
        <taxon>Candidatus Korarchaeaceae</taxon>
        <taxon>Candidatus Korarchaeum</taxon>
    </lineage>
</organism>
<sequence>MKYLESGGEFMKRYLTLLMLLLLTFATVEGSPAKAWYDPLELRFAPQADVKSLEAKLEGQSMIFQVSTYSGLDDRIDYYTGRIFLDLKEGGSTSGEAKGADYQLAFYMSPKNMSGSCAVLAFNDVKLQWEETKAASCSIKASGGKLVIDTDLGKYVKGSFRFKAYFDILAKDIIKISYLLSNSGRASIDGDYAEYKIPQISGQQGNAIAPIDYKEVYVLDDLSRVYLALVPSSQDGVKCELGGPGAKLTRNYFVDIDVDMNETNGVDLTGGYSYECTFNGRKWFPFTVYAGTGSGIMIGKAVEFDIKLLPVLSQISSRGGKFDIIVRASMIYRDYVPDTGWLLYDGMPDASSFEVVGPNTDVNMNEDLSIFKSIGSASGIYRIALGGPGADPSYQGDPSFKFLKRKDGLYGGVEFNGKEFWASYGRIDYAVIKISRIGEGYYCSVAGVTRYGTRAGLIWLSQNMGMLSTGTYLIGWIDNGNGIVEMSEISLLAGGS</sequence>
<name>B1L7P2_KORCO</name>
<dbReference type="eggNOG" id="arCOG07842">
    <property type="taxonomic scope" value="Archaea"/>
</dbReference>
<proteinExistence type="predicted"/>
<protein>
    <submittedName>
        <fullName evidence="1">Uncharacterized protein</fullName>
    </submittedName>
</protein>
<dbReference type="KEGG" id="kcr:Kcr_0109"/>
<evidence type="ECO:0000313" key="1">
    <source>
        <dbReference type="EMBL" id="ACB06869.1"/>
    </source>
</evidence>
<dbReference type="HOGENOM" id="CLU_549380_0_0_2"/>
<evidence type="ECO:0000313" key="2">
    <source>
        <dbReference type="Proteomes" id="UP000001686"/>
    </source>
</evidence>
<reference evidence="1 2" key="1">
    <citation type="journal article" date="2008" name="Proc. Natl. Acad. Sci. U.S.A.">
        <title>A korarchaeal genome reveals new insights into the evolution of the Archaea.</title>
        <authorList>
            <person name="Elkins J.G."/>
            <person name="Podar M."/>
            <person name="Graham D.E."/>
            <person name="Makarova K.S."/>
            <person name="Wolf Y."/>
            <person name="Randau L."/>
            <person name="Hedlund B.P."/>
            <person name="Brochier-Armanet C."/>
            <person name="Kunin V."/>
            <person name="Anderson I."/>
            <person name="Lapidus A."/>
            <person name="Goltsman E."/>
            <person name="Barry K."/>
            <person name="Koonin E.V."/>
            <person name="Hugenholtz P."/>
            <person name="Kyrpides N."/>
            <person name="Wanner G."/>
            <person name="Richardson P."/>
            <person name="Keller M."/>
            <person name="Stetter K.O."/>
        </authorList>
    </citation>
    <scope>NUCLEOTIDE SEQUENCE [LARGE SCALE GENOMIC DNA]</scope>
    <source>
        <strain evidence="2">OPF8</strain>
    </source>
</reference>
<accession>B1L7P2</accession>
<gene>
    <name evidence="1" type="ordered locus">Kcr_0109</name>
</gene>
<dbReference type="AlphaFoldDB" id="B1L7P2"/>
<dbReference type="InParanoid" id="B1L7P2"/>
<dbReference type="EMBL" id="CP000968">
    <property type="protein sequence ID" value="ACB06869.1"/>
    <property type="molecule type" value="Genomic_DNA"/>
</dbReference>
<dbReference type="STRING" id="374847.Kcr_0109"/>
<keyword evidence="2" id="KW-1185">Reference proteome</keyword>